<protein>
    <submittedName>
        <fullName evidence="4">Phospholipase carboxylesterase</fullName>
    </submittedName>
</protein>
<dbReference type="PATRIC" id="fig|1423750.3.peg.1914"/>
<dbReference type="Pfam" id="PF02230">
    <property type="entry name" value="Abhydrolase_2"/>
    <property type="match status" value="1"/>
</dbReference>
<dbReference type="GO" id="GO:0016787">
    <property type="term" value="F:hydrolase activity"/>
    <property type="evidence" value="ECO:0007669"/>
    <property type="project" value="UniProtKB-KW"/>
</dbReference>
<dbReference type="SUPFAM" id="SSF53474">
    <property type="entry name" value="alpha/beta-Hydrolases"/>
    <property type="match status" value="1"/>
</dbReference>
<evidence type="ECO:0000256" key="1">
    <source>
        <dbReference type="ARBA" id="ARBA00006499"/>
    </source>
</evidence>
<accession>A0A0R1VPZ2</accession>
<dbReference type="InterPro" id="IPR003140">
    <property type="entry name" value="PLipase/COase/thioEstase"/>
</dbReference>
<keyword evidence="5" id="KW-1185">Reference proteome</keyword>
<gene>
    <name evidence="4" type="ORF">FC89_GL001869</name>
</gene>
<evidence type="ECO:0000313" key="4">
    <source>
        <dbReference type="EMBL" id="KRM04841.1"/>
    </source>
</evidence>
<keyword evidence="2" id="KW-0378">Hydrolase</keyword>
<name>A0A0R1VPZ2_9LACO</name>
<dbReference type="STRING" id="1423750.FC89_GL001869"/>
<dbReference type="Gene3D" id="3.40.50.1820">
    <property type="entry name" value="alpha/beta hydrolase"/>
    <property type="match status" value="1"/>
</dbReference>
<dbReference type="PANTHER" id="PTHR10655">
    <property type="entry name" value="LYSOPHOSPHOLIPASE-RELATED"/>
    <property type="match status" value="1"/>
</dbReference>
<dbReference type="EMBL" id="AZGB01000025">
    <property type="protein sequence ID" value="KRM04841.1"/>
    <property type="molecule type" value="Genomic_DNA"/>
</dbReference>
<feature type="domain" description="Phospholipase/carboxylesterase/thioesterase" evidence="3">
    <location>
        <begin position="42"/>
        <end position="229"/>
    </location>
</feature>
<evidence type="ECO:0000313" key="5">
    <source>
        <dbReference type="Proteomes" id="UP000051451"/>
    </source>
</evidence>
<organism evidence="4 5">
    <name type="scientific">Liquorilactobacillus ghanensis DSM 18630</name>
    <dbReference type="NCBI Taxonomy" id="1423750"/>
    <lineage>
        <taxon>Bacteria</taxon>
        <taxon>Bacillati</taxon>
        <taxon>Bacillota</taxon>
        <taxon>Bacilli</taxon>
        <taxon>Lactobacillales</taxon>
        <taxon>Lactobacillaceae</taxon>
        <taxon>Liquorilactobacillus</taxon>
    </lineage>
</organism>
<comment type="caution">
    <text evidence="4">The sequence shown here is derived from an EMBL/GenBank/DDBJ whole genome shotgun (WGS) entry which is preliminary data.</text>
</comment>
<dbReference type="AlphaFoldDB" id="A0A0R1VPZ2"/>
<proteinExistence type="inferred from homology"/>
<comment type="similarity">
    <text evidence="1">Belongs to the AB hydrolase superfamily. AB hydrolase 2 family.</text>
</comment>
<evidence type="ECO:0000259" key="3">
    <source>
        <dbReference type="Pfam" id="PF02230"/>
    </source>
</evidence>
<evidence type="ECO:0000256" key="2">
    <source>
        <dbReference type="ARBA" id="ARBA00022801"/>
    </source>
</evidence>
<dbReference type="InterPro" id="IPR029058">
    <property type="entry name" value="AB_hydrolase_fold"/>
</dbReference>
<dbReference type="InterPro" id="IPR050565">
    <property type="entry name" value="LYPA1-2/EST-like"/>
</dbReference>
<sequence length="239" mass="26983">MIYWLTVSRLISNTICGGVNMVDLKYELIGASKLSSHTDVPVVITLHGIGSNYLDLRPLISIFDQQVIELHLQGSVPYTNGYAYYIPEFHQCSEAEVIESAAQKIYEQTQEILKSNHLEDHPLAVIGFSQGATLATVLMAFHPKWLQAALVLSGKLPDFLSDWAKQHLKLQEVATAVFISQGNKDSIVSLDMGRQLAKFFKTYTNSSVYHEYNVGHSVSRQMIQDAYEWETKLNWSKKE</sequence>
<dbReference type="PANTHER" id="PTHR10655:SF17">
    <property type="entry name" value="LYSOPHOSPHOLIPASE-LIKE PROTEIN 1"/>
    <property type="match status" value="1"/>
</dbReference>
<reference evidence="4 5" key="1">
    <citation type="journal article" date="2015" name="Genome Announc.">
        <title>Expanding the biotechnology potential of lactobacilli through comparative genomics of 213 strains and associated genera.</title>
        <authorList>
            <person name="Sun Z."/>
            <person name="Harris H.M."/>
            <person name="McCann A."/>
            <person name="Guo C."/>
            <person name="Argimon S."/>
            <person name="Zhang W."/>
            <person name="Yang X."/>
            <person name="Jeffery I.B."/>
            <person name="Cooney J.C."/>
            <person name="Kagawa T.F."/>
            <person name="Liu W."/>
            <person name="Song Y."/>
            <person name="Salvetti E."/>
            <person name="Wrobel A."/>
            <person name="Rasinkangas P."/>
            <person name="Parkhill J."/>
            <person name="Rea M.C."/>
            <person name="O'Sullivan O."/>
            <person name="Ritari J."/>
            <person name="Douillard F.P."/>
            <person name="Paul Ross R."/>
            <person name="Yang R."/>
            <person name="Briner A.E."/>
            <person name="Felis G.E."/>
            <person name="de Vos W.M."/>
            <person name="Barrangou R."/>
            <person name="Klaenhammer T.R."/>
            <person name="Caufield P.W."/>
            <person name="Cui Y."/>
            <person name="Zhang H."/>
            <person name="O'Toole P.W."/>
        </authorList>
    </citation>
    <scope>NUCLEOTIDE SEQUENCE [LARGE SCALE GENOMIC DNA]</scope>
    <source>
        <strain evidence="4 5">DSM 18630</strain>
    </source>
</reference>
<dbReference type="Proteomes" id="UP000051451">
    <property type="component" value="Unassembled WGS sequence"/>
</dbReference>